<comment type="caution">
    <text evidence="4">The sequence shown here is derived from an EMBL/GenBank/DDBJ whole genome shotgun (WGS) entry which is preliminary data.</text>
</comment>
<name>A0AAW1T5W8_9CHLO</name>
<feature type="transmembrane region" description="Helical" evidence="3">
    <location>
        <begin position="119"/>
        <end position="138"/>
    </location>
</feature>
<evidence type="ECO:0000256" key="1">
    <source>
        <dbReference type="SAM" id="Coils"/>
    </source>
</evidence>
<evidence type="ECO:0000313" key="5">
    <source>
        <dbReference type="Proteomes" id="UP001485043"/>
    </source>
</evidence>
<evidence type="ECO:0000313" key="4">
    <source>
        <dbReference type="EMBL" id="KAK9864925.1"/>
    </source>
</evidence>
<feature type="transmembrane region" description="Helical" evidence="3">
    <location>
        <begin position="202"/>
        <end position="223"/>
    </location>
</feature>
<feature type="region of interest" description="Disordered" evidence="2">
    <location>
        <begin position="1"/>
        <end position="30"/>
    </location>
</feature>
<feature type="transmembrane region" description="Helical" evidence="3">
    <location>
        <begin position="176"/>
        <end position="195"/>
    </location>
</feature>
<dbReference type="Proteomes" id="UP001485043">
    <property type="component" value="Unassembled WGS sequence"/>
</dbReference>
<feature type="transmembrane region" description="Helical" evidence="3">
    <location>
        <begin position="150"/>
        <end position="170"/>
    </location>
</feature>
<organism evidence="4 5">
    <name type="scientific">Apatococcus fuscideae</name>
    <dbReference type="NCBI Taxonomy" id="2026836"/>
    <lineage>
        <taxon>Eukaryota</taxon>
        <taxon>Viridiplantae</taxon>
        <taxon>Chlorophyta</taxon>
        <taxon>core chlorophytes</taxon>
        <taxon>Trebouxiophyceae</taxon>
        <taxon>Chlorellales</taxon>
        <taxon>Chlorellaceae</taxon>
        <taxon>Apatococcus</taxon>
    </lineage>
</organism>
<gene>
    <name evidence="4" type="ORF">WJX84_009578</name>
</gene>
<keyword evidence="5" id="KW-1185">Reference proteome</keyword>
<feature type="compositionally biased region" description="Basic and acidic residues" evidence="2">
    <location>
        <begin position="799"/>
        <end position="814"/>
    </location>
</feature>
<feature type="coiled-coil region" evidence="1">
    <location>
        <begin position="951"/>
        <end position="978"/>
    </location>
</feature>
<keyword evidence="3" id="KW-1133">Transmembrane helix</keyword>
<feature type="transmembrane region" description="Helical" evidence="3">
    <location>
        <begin position="540"/>
        <end position="558"/>
    </location>
</feature>
<reference evidence="4 5" key="1">
    <citation type="journal article" date="2024" name="Nat. Commun.">
        <title>Phylogenomics reveals the evolutionary origins of lichenization in chlorophyte algae.</title>
        <authorList>
            <person name="Puginier C."/>
            <person name="Libourel C."/>
            <person name="Otte J."/>
            <person name="Skaloud P."/>
            <person name="Haon M."/>
            <person name="Grisel S."/>
            <person name="Petersen M."/>
            <person name="Berrin J.G."/>
            <person name="Delaux P.M."/>
            <person name="Dal Grande F."/>
            <person name="Keller J."/>
        </authorList>
    </citation>
    <scope>NUCLEOTIDE SEQUENCE [LARGE SCALE GENOMIC DNA]</scope>
    <source>
        <strain evidence="4 5">SAG 2523</strain>
    </source>
</reference>
<feature type="transmembrane region" description="Helical" evidence="3">
    <location>
        <begin position="235"/>
        <end position="256"/>
    </location>
</feature>
<proteinExistence type="predicted"/>
<feature type="transmembrane region" description="Helical" evidence="3">
    <location>
        <begin position="641"/>
        <end position="660"/>
    </location>
</feature>
<feature type="region of interest" description="Disordered" evidence="2">
    <location>
        <begin position="494"/>
        <end position="517"/>
    </location>
</feature>
<keyword evidence="3" id="KW-0472">Membrane</keyword>
<evidence type="ECO:0000256" key="2">
    <source>
        <dbReference type="SAM" id="MobiDB-lite"/>
    </source>
</evidence>
<feature type="transmembrane region" description="Helical" evidence="3">
    <location>
        <begin position="729"/>
        <end position="748"/>
    </location>
</feature>
<keyword evidence="1" id="KW-0175">Coiled coil</keyword>
<protein>
    <submittedName>
        <fullName evidence="4">Uncharacterized protein</fullName>
    </submittedName>
</protein>
<sequence length="1048" mass="114552">MAAQVGQTVVPLQAASADPTPPESVSAETKISIADPRSLASAPKRVTRADLAALDVDPSRPRPWTSKSKGHRMVGKRRLWKRNILDHTRHFLLSPSFQQGAQVAMGVFLGGLFVFVRPITFSLSFLATLFVPVGILALSPDRHAGSRIMAAAFLGLMSWGLIFGACLITVARQTGVGAYTGSLVAFSIIFFFFTAVMRSMNVLVGIFIAIFAGLIILIAQFVYPAYLLWHAVTWGLIRGVWFSVAMTILVGTCVLASSAREAIAIELASHLMHAGHALSAVASHLMQPKSQDDAARLRKAEDYLQAAMSIDGLDVPEVLMEAQWKHSTDAKGDHSLRHADDPAVRTIGSLRPAMMGSKVLLKTAPFEPCWFCGCRVPLDAWGPIFAQTEAFATRISVLEALLEGGEALLQEHQLEVAFGVSPLPCFRELLGVVAASASGLSSLIGNMAKGRPSQICNVATDSAEGLRKQARITFEQCHKGTADAYQRGQHANMLQMSPQGDPGVKPAAAASAAQSEGPWELRDGRTLVKMDFKKRLKMELEPFIMFVSIMCGLPMFMIPKDVFQKVVPRTFGSWSMAWNTIRHNRDFHFGVKFYMATAGTMAVLLPLTVHYSYIRQQSQFYLFVAVPASLMERADATLTRGVLRLTMTAAAGALGYVVMLRPVVATNTYALSVIGSTVGFLIGVFCTSTFKYAGFLAILAFNSLVYNQYSPVPGSHGKTSYFVVRVVDYAIGIGIAFVISSIAPWYLAGDALQRLGVSFEASTKIAASLMRAYCEEVEQLGWEGKRQNSQGHLQVTQAEEAKESAEPAKKQGKEQKKKKKAATVKPAASKPNLGSIGSLQSKDIATQIADPLGATFMQVGKEAVLWKHGLMTLPDTVAISLSRVQVTLERVALLFMMVRAPAFVTGKFTCAPYAAMLRPMKPELDAMLGGLEQLGKAVARILHETSSLQDFEELQASVNSLEAARHAARDRIRRLREEFRSTGQHTAEGQQIMHASSEDDWFRFFGVLLALGKMCERSMLSANMLLENKWLKQRAGRSRIWRNVSYIW</sequence>
<accession>A0AAW1T5W8</accession>
<dbReference type="AlphaFoldDB" id="A0AAW1T5W8"/>
<feature type="transmembrane region" description="Helical" evidence="3">
    <location>
        <begin position="593"/>
        <end position="613"/>
    </location>
</feature>
<feature type="region of interest" description="Disordered" evidence="2">
    <location>
        <begin position="788"/>
        <end position="835"/>
    </location>
</feature>
<keyword evidence="3" id="KW-0812">Transmembrane</keyword>
<feature type="compositionally biased region" description="Polar residues" evidence="2">
    <location>
        <begin position="788"/>
        <end position="797"/>
    </location>
</feature>
<dbReference type="EMBL" id="JALJOV010000302">
    <property type="protein sequence ID" value="KAK9864925.1"/>
    <property type="molecule type" value="Genomic_DNA"/>
</dbReference>
<evidence type="ECO:0000256" key="3">
    <source>
        <dbReference type="SAM" id="Phobius"/>
    </source>
</evidence>